<dbReference type="InterPro" id="IPR028994">
    <property type="entry name" value="Integrin_alpha_N"/>
</dbReference>
<proteinExistence type="predicted"/>
<dbReference type="Gene3D" id="2.130.10.130">
    <property type="entry name" value="Integrin alpha, N-terminal"/>
    <property type="match status" value="3"/>
</dbReference>
<evidence type="ECO:0000256" key="1">
    <source>
        <dbReference type="ARBA" id="ARBA00022729"/>
    </source>
</evidence>
<keyword evidence="8" id="KW-1185">Reference proteome</keyword>
<evidence type="ECO:0000256" key="5">
    <source>
        <dbReference type="SAM" id="MobiDB-lite"/>
    </source>
</evidence>
<keyword evidence="3" id="KW-0378">Hydrolase</keyword>
<protein>
    <recommendedName>
        <fullName evidence="6">Bacterial Ig domain-containing protein</fullName>
    </recommendedName>
</protein>
<keyword evidence="1" id="KW-0732">Signal</keyword>
<dbReference type="PANTHER" id="PTHR23221">
    <property type="entry name" value="GLYCOSYLPHOSPHATIDYLINOSITOL PHOSPHOLIPASE D"/>
    <property type="match status" value="1"/>
</dbReference>
<dbReference type="Pfam" id="PF17936">
    <property type="entry name" value="Big_6"/>
    <property type="match status" value="3"/>
</dbReference>
<feature type="compositionally biased region" description="Polar residues" evidence="5">
    <location>
        <begin position="1"/>
        <end position="10"/>
    </location>
</feature>
<feature type="domain" description="Bacterial Ig" evidence="6">
    <location>
        <begin position="37"/>
        <end position="118"/>
    </location>
</feature>
<dbReference type="Proteomes" id="UP000494252">
    <property type="component" value="Unassembled WGS sequence"/>
</dbReference>
<dbReference type="AlphaFoldDB" id="A0A6J5FHN5"/>
<dbReference type="InterPro" id="IPR013519">
    <property type="entry name" value="Int_alpha_beta-p"/>
</dbReference>
<evidence type="ECO:0000256" key="4">
    <source>
        <dbReference type="ARBA" id="ARBA00023180"/>
    </source>
</evidence>
<sequence length="1170" mass="117036">MTTDVPQTEGTVEAVATDKAGNTSAPTDVDYGDTTPPQAPVVNVAPNADGGLTVSGTAEAGSTVTVTYPDGSTGTTKADASGNYSVSTDVPQTSGMVEAVATDRSGNESAPTDVAYTDTTAPQSPAVNVTPIADGGLTVGGTAEPGSTVTVTYPDGSTGSTVADASGNYSVSTDVPQTSGTVEAVAKDAAGNASAPTDVNYTDTTAPDAPVVNLTPNADGGLTVSGKAEAGSTVTVTYPDGTTGSTVADASGNYSVTTDVPQNSGVVEAVATDAAGNPSQPTDVDYADTTPPTFQTFSIDLITASDNGVSSTDNITSVVTPTFTGTVTGLSATDAAQAAAGKITVMLFDDKNHDGVFDTGDVAYATNVALTMNGTTGTFNVTLPSMFDGTYNMKAVLVDASGNMSNVGLLDNNANAALVIDTGGTPSTSASVQSNDGLGYAVSSAGDVNGDGYEDFIVSAPHLQSANPLAYSSDIYVLYGGPNGMPSLSSIDNLTADKGIHIVQTSSGGGTDPEYGDQGYTLVNLGDINGDGYDDIGLANTLNNRAYVIFGRGGNSTATIDLASLEQNGSTDGFVIKNYNDGGWFGNAMSGGDINGDGYSDVLIGSLDGLGNGQYFVLYGHAGDPGSSSWSNLMGATDGLHLATGANSNTLGALITNQTVVSSTAPGYSDSDLGSTVAVIGDVNGDGYNDYIVNQPLADPATGGTNSGQVWLIFGSANGLGTAFDLKNLTPSQGIQLTGTQVGEWLGGSTRSGSSAGWYGDAAYGQSQTMSSVGDINGDGIEDFAIGSPGWNGAGAGYNAPGRVYVIYGKADGDTWSNVDLSKLDGSNGFILYSSSNTTTTNNQMGFSIASAGDVNGDGIDDFLIGAPGADSPGATNSGAVYLVYGEAGGAGFLANTDIDALVASGQAVKYTGANANDYAGTGVAGGDWNGDGISDYAYGVWESDASALNGGAYNVYTGSIAKLTQSFTVGDDVLYAGNTSPNAAAIVNGVDIISGGQGNDVIHGIGTDTTGTTALNVQHDVAMGGAGNDTIGIVGTNFTRVDGGLGVDTMKFEASGLSLNLTDYGTRVKGIENFDLGNSGQGTGGNALSLRLSDVLNMPDSLSSTVHMTISGDSSSSVTLAEGTGTGSAQWQVTGTTTVNNVAYDVYHNTSMGSNTVADLLIQHGIQVH</sequence>
<dbReference type="Pfam" id="PF01839">
    <property type="entry name" value="FG-GAP"/>
    <property type="match status" value="5"/>
</dbReference>
<accession>A0A6J5FHN5</accession>
<evidence type="ECO:0000256" key="2">
    <source>
        <dbReference type="ARBA" id="ARBA00022737"/>
    </source>
</evidence>
<organism evidence="7 8">
    <name type="scientific">Paraburkholderia fynbosensis</name>
    <dbReference type="NCBI Taxonomy" id="1200993"/>
    <lineage>
        <taxon>Bacteria</taxon>
        <taxon>Pseudomonadati</taxon>
        <taxon>Pseudomonadota</taxon>
        <taxon>Betaproteobacteria</taxon>
        <taxon>Burkholderiales</taxon>
        <taxon>Burkholderiaceae</taxon>
        <taxon>Paraburkholderia</taxon>
    </lineage>
</organism>
<dbReference type="SMART" id="SM00191">
    <property type="entry name" value="Int_alpha"/>
    <property type="match status" value="7"/>
</dbReference>
<evidence type="ECO:0000313" key="7">
    <source>
        <dbReference type="EMBL" id="CAB3778414.1"/>
    </source>
</evidence>
<evidence type="ECO:0000259" key="6">
    <source>
        <dbReference type="Pfam" id="PF17936"/>
    </source>
</evidence>
<keyword evidence="4" id="KW-0325">Glycoprotein</keyword>
<dbReference type="EMBL" id="CADIKI010000001">
    <property type="protein sequence ID" value="CAB3778414.1"/>
    <property type="molecule type" value="Genomic_DNA"/>
</dbReference>
<dbReference type="InterPro" id="IPR041498">
    <property type="entry name" value="Big_6"/>
</dbReference>
<dbReference type="Gene3D" id="2.60.40.10">
    <property type="entry name" value="Immunoglobulins"/>
    <property type="match status" value="3"/>
</dbReference>
<dbReference type="PROSITE" id="PS51470">
    <property type="entry name" value="FG_GAP"/>
    <property type="match status" value="5"/>
</dbReference>
<evidence type="ECO:0000313" key="8">
    <source>
        <dbReference type="Proteomes" id="UP000494252"/>
    </source>
</evidence>
<name>A0A6J5FHN5_9BURK</name>
<feature type="domain" description="Bacterial Ig" evidence="6">
    <location>
        <begin position="206"/>
        <end position="288"/>
    </location>
</feature>
<dbReference type="InterPro" id="IPR013517">
    <property type="entry name" value="FG-GAP"/>
</dbReference>
<feature type="domain" description="Bacterial Ig" evidence="6">
    <location>
        <begin position="121"/>
        <end position="203"/>
    </location>
</feature>
<feature type="region of interest" description="Disordered" evidence="5">
    <location>
        <begin position="1"/>
        <end position="39"/>
    </location>
</feature>
<dbReference type="Gene3D" id="6.20.50.90">
    <property type="match status" value="1"/>
</dbReference>
<dbReference type="SUPFAM" id="SSF69318">
    <property type="entry name" value="Integrin alpha N-terminal domain"/>
    <property type="match status" value="3"/>
</dbReference>
<feature type="region of interest" description="Disordered" evidence="5">
    <location>
        <begin position="67"/>
        <end position="90"/>
    </location>
</feature>
<dbReference type="PRINTS" id="PR00313">
    <property type="entry name" value="CABNDNGRPT"/>
</dbReference>
<reference evidence="7 8" key="1">
    <citation type="submission" date="2020-04" db="EMBL/GenBank/DDBJ databases">
        <authorList>
            <person name="De Canck E."/>
        </authorList>
    </citation>
    <scope>NUCLEOTIDE SEQUENCE [LARGE SCALE GENOMIC DNA]</scope>
    <source>
        <strain evidence="7 8">LMG 27177</strain>
    </source>
</reference>
<keyword evidence="2" id="KW-0677">Repeat</keyword>
<dbReference type="PANTHER" id="PTHR23221:SF7">
    <property type="entry name" value="PHOSPHATIDYLINOSITOL-GLYCAN-SPECIFIC PHOSPHOLIPASE D"/>
    <property type="match status" value="1"/>
</dbReference>
<dbReference type="GO" id="GO:0016787">
    <property type="term" value="F:hydrolase activity"/>
    <property type="evidence" value="ECO:0007669"/>
    <property type="project" value="UniProtKB-KW"/>
</dbReference>
<dbReference type="InterPro" id="IPR013783">
    <property type="entry name" value="Ig-like_fold"/>
</dbReference>
<dbReference type="NCBIfam" id="NF033510">
    <property type="entry name" value="Ca_tandemer"/>
    <property type="match status" value="3"/>
</dbReference>
<gene>
    <name evidence="7" type="ORF">LMG27177_00599</name>
</gene>
<evidence type="ECO:0000256" key="3">
    <source>
        <dbReference type="ARBA" id="ARBA00022801"/>
    </source>
</evidence>